<protein>
    <submittedName>
        <fullName evidence="10">Rhomboid family intramembrane serine protease</fullName>
    </submittedName>
</protein>
<feature type="transmembrane region" description="Helical" evidence="8">
    <location>
        <begin position="89"/>
        <end position="113"/>
    </location>
</feature>
<dbReference type="PANTHER" id="PTHR43731:SF14">
    <property type="entry name" value="PRESENILIN-ASSOCIATED RHOMBOID-LIKE PROTEIN, MITOCHONDRIAL"/>
    <property type="match status" value="1"/>
</dbReference>
<comment type="subcellular location">
    <subcellularLocation>
        <location evidence="1">Membrane</location>
        <topology evidence="1">Multi-pass membrane protein</topology>
    </subcellularLocation>
</comment>
<evidence type="ECO:0000256" key="4">
    <source>
        <dbReference type="ARBA" id="ARBA00022801"/>
    </source>
</evidence>
<evidence type="ECO:0000256" key="5">
    <source>
        <dbReference type="ARBA" id="ARBA00022989"/>
    </source>
</evidence>
<dbReference type="Pfam" id="PF01694">
    <property type="entry name" value="Rhomboid"/>
    <property type="match status" value="1"/>
</dbReference>
<feature type="transmembrane region" description="Helical" evidence="8">
    <location>
        <begin position="246"/>
        <end position="264"/>
    </location>
</feature>
<dbReference type="Proteomes" id="UP001139485">
    <property type="component" value="Unassembled WGS sequence"/>
</dbReference>
<feature type="region of interest" description="Disordered" evidence="7">
    <location>
        <begin position="1"/>
        <end position="23"/>
    </location>
</feature>
<keyword evidence="4" id="KW-0378">Hydrolase</keyword>
<evidence type="ECO:0000313" key="10">
    <source>
        <dbReference type="EMBL" id="MCM0621001.1"/>
    </source>
</evidence>
<keyword evidence="10" id="KW-0645">Protease</keyword>
<keyword evidence="5 8" id="KW-1133">Transmembrane helix</keyword>
<keyword evidence="6 8" id="KW-0472">Membrane</keyword>
<evidence type="ECO:0000256" key="8">
    <source>
        <dbReference type="SAM" id="Phobius"/>
    </source>
</evidence>
<keyword evidence="3 8" id="KW-0812">Transmembrane</keyword>
<feature type="transmembrane region" description="Helical" evidence="8">
    <location>
        <begin position="193"/>
        <end position="212"/>
    </location>
</feature>
<feature type="domain" description="Peptidase S54 rhomboid" evidence="9">
    <location>
        <begin position="152"/>
        <end position="283"/>
    </location>
</feature>
<feature type="transmembrane region" description="Helical" evidence="8">
    <location>
        <begin position="294"/>
        <end position="317"/>
    </location>
</feature>
<evidence type="ECO:0000259" key="9">
    <source>
        <dbReference type="Pfam" id="PF01694"/>
    </source>
</evidence>
<name>A0A9X2D8A3_9ACTN</name>
<evidence type="ECO:0000256" key="2">
    <source>
        <dbReference type="ARBA" id="ARBA00009045"/>
    </source>
</evidence>
<dbReference type="GO" id="GO:0006508">
    <property type="term" value="P:proteolysis"/>
    <property type="evidence" value="ECO:0007669"/>
    <property type="project" value="UniProtKB-KW"/>
</dbReference>
<proteinExistence type="inferred from homology"/>
<evidence type="ECO:0000256" key="6">
    <source>
        <dbReference type="ARBA" id="ARBA00023136"/>
    </source>
</evidence>
<organism evidence="10 11">
    <name type="scientific">Nocardioides bruguierae</name>
    <dbReference type="NCBI Taxonomy" id="2945102"/>
    <lineage>
        <taxon>Bacteria</taxon>
        <taxon>Bacillati</taxon>
        <taxon>Actinomycetota</taxon>
        <taxon>Actinomycetes</taxon>
        <taxon>Propionibacteriales</taxon>
        <taxon>Nocardioidaceae</taxon>
        <taxon>Nocardioides</taxon>
    </lineage>
</organism>
<dbReference type="GO" id="GO:0016020">
    <property type="term" value="C:membrane"/>
    <property type="evidence" value="ECO:0007669"/>
    <property type="project" value="UniProtKB-SubCell"/>
</dbReference>
<dbReference type="InterPro" id="IPR050925">
    <property type="entry name" value="Rhomboid_protease_S54"/>
</dbReference>
<evidence type="ECO:0000313" key="11">
    <source>
        <dbReference type="Proteomes" id="UP001139485"/>
    </source>
</evidence>
<sequence>MSTTPPEGAPPHDPRDGSTGGVPVCYRHPDRESHIRCQRCERPICPDCMSPASVGFQCPECVLEGRRTQRQARSTYGGLVPTKAGRVSFVLLAINVAVWALVLATGSGSFWLVDLLGLRPQGLCQAGQAGYDIAQGVCDRAGGTWLPGFADGAWWQLITSAFLHVQLLHIGFNMFALYILGPQLERMLGSARFLALYLVSALAGSALVVWLSNPYQTTLGASGAIFGLMGALLLVAWKQGLAYQQILIWIGLNFVITFVGSGNISWQGHLGGFVGGLACAAVLVFTPRGPRRPALQWAGLVLIGVVALAAAGVGALAA</sequence>
<feature type="transmembrane region" description="Helical" evidence="8">
    <location>
        <begin position="218"/>
        <end position="237"/>
    </location>
</feature>
<comment type="similarity">
    <text evidence="2">Belongs to the peptidase S54 family.</text>
</comment>
<reference evidence="10" key="1">
    <citation type="submission" date="2022-05" db="EMBL/GenBank/DDBJ databases">
        <authorList>
            <person name="Tuo L."/>
        </authorList>
    </citation>
    <scope>NUCLEOTIDE SEQUENCE</scope>
    <source>
        <strain evidence="10">BSK12Z-4</strain>
    </source>
</reference>
<comment type="caution">
    <text evidence="10">The sequence shown here is derived from an EMBL/GenBank/DDBJ whole genome shotgun (WGS) entry which is preliminary data.</text>
</comment>
<dbReference type="RefSeq" id="WP_250827500.1">
    <property type="nucleotide sequence ID" value="NZ_JAMOIL010000013.1"/>
</dbReference>
<accession>A0A9X2D8A3</accession>
<feature type="transmembrane region" description="Helical" evidence="8">
    <location>
        <begin position="153"/>
        <end position="181"/>
    </location>
</feature>
<dbReference type="PANTHER" id="PTHR43731">
    <property type="entry name" value="RHOMBOID PROTEASE"/>
    <property type="match status" value="1"/>
</dbReference>
<evidence type="ECO:0000256" key="3">
    <source>
        <dbReference type="ARBA" id="ARBA00022692"/>
    </source>
</evidence>
<evidence type="ECO:0000256" key="1">
    <source>
        <dbReference type="ARBA" id="ARBA00004141"/>
    </source>
</evidence>
<dbReference type="InterPro" id="IPR022764">
    <property type="entry name" value="Peptidase_S54_rhomboid_dom"/>
</dbReference>
<dbReference type="InterPro" id="IPR035952">
    <property type="entry name" value="Rhomboid-like_sf"/>
</dbReference>
<dbReference type="EMBL" id="JAMOIL010000013">
    <property type="protein sequence ID" value="MCM0621001.1"/>
    <property type="molecule type" value="Genomic_DNA"/>
</dbReference>
<dbReference type="SUPFAM" id="SSF144091">
    <property type="entry name" value="Rhomboid-like"/>
    <property type="match status" value="1"/>
</dbReference>
<evidence type="ECO:0000256" key="7">
    <source>
        <dbReference type="SAM" id="MobiDB-lite"/>
    </source>
</evidence>
<keyword evidence="11" id="KW-1185">Reference proteome</keyword>
<dbReference type="AlphaFoldDB" id="A0A9X2D8A3"/>
<gene>
    <name evidence="10" type="ORF">M8330_11940</name>
</gene>
<dbReference type="GO" id="GO:0004252">
    <property type="term" value="F:serine-type endopeptidase activity"/>
    <property type="evidence" value="ECO:0007669"/>
    <property type="project" value="InterPro"/>
</dbReference>
<dbReference type="Gene3D" id="1.20.1540.10">
    <property type="entry name" value="Rhomboid-like"/>
    <property type="match status" value="1"/>
</dbReference>